<reference evidence="4" key="2">
    <citation type="journal article" date="2021" name="BMC Microbiol.">
        <title>The diversity among the species Tetragenococcus halophilus including new isolates from a lupine seed fermentation.</title>
        <authorList>
            <person name="Link T."/>
            <person name="Vogel R.F."/>
            <person name="Ehrmann M.A."/>
        </authorList>
    </citation>
    <scope>NUCLEOTIDE SEQUENCE</scope>
    <source>
        <strain evidence="4">TMW 2.2257</strain>
    </source>
</reference>
<evidence type="ECO:0000313" key="4">
    <source>
        <dbReference type="EMBL" id="MCO8297274.1"/>
    </source>
</evidence>
<comment type="caution">
    <text evidence="4">The sequence shown here is derived from an EMBL/GenBank/DDBJ whole genome shotgun (WGS) entry which is preliminary data.</text>
</comment>
<dbReference type="Proteomes" id="UP001057280">
    <property type="component" value="Unassembled WGS sequence"/>
</dbReference>
<accession>A0AB35HLZ7</accession>
<gene>
    <name evidence="4" type="ORF">HXW75_02165</name>
</gene>
<dbReference type="EMBL" id="JACACB010000004">
    <property type="protein sequence ID" value="MCO8297274.1"/>
    <property type="molecule type" value="Genomic_DNA"/>
</dbReference>
<dbReference type="InterPro" id="IPR029051">
    <property type="entry name" value="DUF4352"/>
</dbReference>
<organism evidence="4 5">
    <name type="scientific">Tetragenococcus halophilus</name>
    <name type="common">Pediococcus halophilus</name>
    <dbReference type="NCBI Taxonomy" id="51669"/>
    <lineage>
        <taxon>Bacteria</taxon>
        <taxon>Bacillati</taxon>
        <taxon>Bacillota</taxon>
        <taxon>Bacilli</taxon>
        <taxon>Lactobacillales</taxon>
        <taxon>Enterococcaceae</taxon>
        <taxon>Tetragenococcus</taxon>
    </lineage>
</organism>
<evidence type="ECO:0000313" key="5">
    <source>
        <dbReference type="Proteomes" id="UP001057280"/>
    </source>
</evidence>
<dbReference type="PROSITE" id="PS00430">
    <property type="entry name" value="TONB_DEPENDENT_REC_1"/>
    <property type="match status" value="1"/>
</dbReference>
<proteinExistence type="predicted"/>
<dbReference type="InterPro" id="IPR010916">
    <property type="entry name" value="TonB_box_CS"/>
</dbReference>
<dbReference type="Gene3D" id="2.60.40.1240">
    <property type="match status" value="1"/>
</dbReference>
<feature type="signal peptide" evidence="2">
    <location>
        <begin position="1"/>
        <end position="19"/>
    </location>
</feature>
<protein>
    <submittedName>
        <fullName evidence="4">DUF4352 domain-containing protein</fullName>
    </submittedName>
</protein>
<feature type="chain" id="PRO_5044296387" evidence="2">
    <location>
        <begin position="20"/>
        <end position="368"/>
    </location>
</feature>
<dbReference type="Pfam" id="PF11611">
    <property type="entry name" value="DUF4352"/>
    <property type="match status" value="1"/>
</dbReference>
<evidence type="ECO:0000259" key="3">
    <source>
        <dbReference type="Pfam" id="PF11611"/>
    </source>
</evidence>
<evidence type="ECO:0000256" key="2">
    <source>
        <dbReference type="SAM" id="SignalP"/>
    </source>
</evidence>
<dbReference type="PROSITE" id="PS51257">
    <property type="entry name" value="PROKAR_LIPOPROTEIN"/>
    <property type="match status" value="1"/>
</dbReference>
<sequence>MKKRDLIKLVILVSTLVLAGCGGSGNNAEEDNSEGKTEDATVKINQGDYVLQEGETVEDGEGYLALNVGIKNNTEETLQVLASELSLYDSDDNQIANADIYTDDDDFEMFRGTNLSGGKSTSGYVVFKVDKDKKYNLQYTPTASQDEETDAEEVEIALDPSEYNDPSEDVQEVMDQYISQVFLADENTEDSDNGAQVELENNTEEEHADFSQSFIDELKNEFDAYSPSDGELQKAVEAFEKTNQEKANVEYTMASLTPTRASVYVKPEVIDFNKIDFEAITDKFVDENKGKYDDYEKAQQDAEKYILQELPEQLNEEDVEQPQYMSADGYKINLTQEDGAWTVDTSDSNDNYDYKGLISGFMGGLGDQ</sequence>
<dbReference type="RefSeq" id="WP_061841423.1">
    <property type="nucleotide sequence ID" value="NZ_BTPZ01000158.1"/>
</dbReference>
<name>A0AB35HLZ7_TETHA</name>
<dbReference type="InterPro" id="IPR029050">
    <property type="entry name" value="Immunoprotect_excell_Ig-like"/>
</dbReference>
<dbReference type="AlphaFoldDB" id="A0AB35HLZ7"/>
<keyword evidence="1 2" id="KW-0732">Signal</keyword>
<evidence type="ECO:0000256" key="1">
    <source>
        <dbReference type="ARBA" id="ARBA00022729"/>
    </source>
</evidence>
<reference evidence="4" key="1">
    <citation type="submission" date="2020-06" db="EMBL/GenBank/DDBJ databases">
        <authorList>
            <person name="Link T."/>
            <person name="Ehrmann M."/>
        </authorList>
    </citation>
    <scope>NUCLEOTIDE SEQUENCE</scope>
    <source>
        <strain evidence="4">TMW 2.2257</strain>
    </source>
</reference>
<feature type="domain" description="DUF4352" evidence="3">
    <location>
        <begin position="39"/>
        <end position="144"/>
    </location>
</feature>